<dbReference type="Pfam" id="PF01939">
    <property type="entry name" value="NucS_C"/>
    <property type="match status" value="1"/>
</dbReference>
<dbReference type="InterPro" id="IPR048301">
    <property type="entry name" value="NucS_C"/>
</dbReference>
<dbReference type="RefSeq" id="WP_265266437.1">
    <property type="nucleotide sequence ID" value="NZ_JAIHOM010000145.1"/>
</dbReference>
<dbReference type="Gene3D" id="3.40.1350.10">
    <property type="match status" value="1"/>
</dbReference>
<evidence type="ECO:0000259" key="1">
    <source>
        <dbReference type="Pfam" id="PF01939"/>
    </source>
</evidence>
<accession>A0ABT3LAJ5</accession>
<keyword evidence="3" id="KW-1185">Reference proteome</keyword>
<dbReference type="Proteomes" id="UP001526426">
    <property type="component" value="Unassembled WGS sequence"/>
</dbReference>
<dbReference type="EMBL" id="JAIHOM010000145">
    <property type="protein sequence ID" value="MCW6038526.1"/>
    <property type="molecule type" value="Genomic_DNA"/>
</dbReference>
<dbReference type="GO" id="GO:0004519">
    <property type="term" value="F:endonuclease activity"/>
    <property type="evidence" value="ECO:0007669"/>
    <property type="project" value="UniProtKB-KW"/>
</dbReference>
<reference evidence="2 3" key="1">
    <citation type="submission" date="2021-08" db="EMBL/GenBank/DDBJ databases">
        <title>Draft genome sequence of Spirulina subsalsa with high tolerance to salinity and hype-accumulation of phycocyanin.</title>
        <authorList>
            <person name="Pei H."/>
            <person name="Jiang L."/>
        </authorList>
    </citation>
    <scope>NUCLEOTIDE SEQUENCE [LARGE SCALE GENOMIC DNA]</scope>
    <source>
        <strain evidence="2 3">FACHB-351</strain>
    </source>
</reference>
<proteinExistence type="predicted"/>
<keyword evidence="2" id="KW-0540">Nuclease</keyword>
<sequence length="371" mass="44010">MKSYWLEQQGLDWNFKSETELENFIFDNLTNLFNLTPIKRQYYLKGLYCDILAHTTDQQLVILELKIVQDRYIVQQLTRYFHYLKNHNDLGDLVDFAKPVKLIGILPSIHPDNLIDIQYHQLDFELYEYSIQTQNYNYFYFECSNIANKIKLPVLEIVRHDIKINTDLPPIPSKLKTILGKSSQLQYQGILKTREQILSFDNKIKEEVESNHIIYRFNKKIPVAEIGYGNNLRLEKVPILFLWLPFTKNLSYSTIVDRMMISTDWCRVSDLFYNVKGNGNTMRAKIKRFDLIFTGVPKLKEYLPSPIIPINIYFDYLRTIYEKLENADTKDVAEKFEKLKISSNIKNFNKTKYQLSEVVNFGLNERKKFKT</sequence>
<evidence type="ECO:0000313" key="3">
    <source>
        <dbReference type="Proteomes" id="UP001526426"/>
    </source>
</evidence>
<keyword evidence="2" id="KW-0255">Endonuclease</keyword>
<organism evidence="2 3">
    <name type="scientific">Spirulina subsalsa FACHB-351</name>
    <dbReference type="NCBI Taxonomy" id="234711"/>
    <lineage>
        <taxon>Bacteria</taxon>
        <taxon>Bacillati</taxon>
        <taxon>Cyanobacteriota</taxon>
        <taxon>Cyanophyceae</taxon>
        <taxon>Spirulinales</taxon>
        <taxon>Spirulinaceae</taxon>
        <taxon>Spirulina</taxon>
    </lineage>
</organism>
<comment type="caution">
    <text evidence="2">The sequence shown here is derived from an EMBL/GenBank/DDBJ whole genome shotgun (WGS) entry which is preliminary data.</text>
</comment>
<feature type="domain" description="Endonuclease NucS C-terminal" evidence="1">
    <location>
        <begin position="18"/>
        <end position="89"/>
    </location>
</feature>
<evidence type="ECO:0000313" key="2">
    <source>
        <dbReference type="EMBL" id="MCW6038526.1"/>
    </source>
</evidence>
<gene>
    <name evidence="2" type="ORF">K4A83_19935</name>
</gene>
<name>A0ABT3LAJ5_9CYAN</name>
<protein>
    <submittedName>
        <fullName evidence="2">Endonuclease NucS</fullName>
    </submittedName>
</protein>
<dbReference type="InterPro" id="IPR011856">
    <property type="entry name" value="tRNA_endonuc-like_dom_sf"/>
</dbReference>
<keyword evidence="2" id="KW-0378">Hydrolase</keyword>